<reference evidence="2 3" key="1">
    <citation type="submission" date="2019-06" db="EMBL/GenBank/DDBJ databases">
        <authorList>
            <person name="Broberg M."/>
        </authorList>
    </citation>
    <scope>NUCLEOTIDE SEQUENCE [LARGE SCALE GENOMIC DNA]</scope>
</reference>
<keyword evidence="1" id="KW-0732">Signal</keyword>
<evidence type="ECO:0000313" key="3">
    <source>
        <dbReference type="Proteomes" id="UP000766486"/>
    </source>
</evidence>
<accession>A0ABY6UM56</accession>
<name>A0ABY6UM56_BIOOC</name>
<dbReference type="Proteomes" id="UP000766486">
    <property type="component" value="Unassembled WGS sequence"/>
</dbReference>
<comment type="caution">
    <text evidence="2">The sequence shown here is derived from an EMBL/GenBank/DDBJ whole genome shotgun (WGS) entry which is preliminary data.</text>
</comment>
<evidence type="ECO:0000256" key="1">
    <source>
        <dbReference type="SAM" id="SignalP"/>
    </source>
</evidence>
<organism evidence="2 3">
    <name type="scientific">Bionectria ochroleuca</name>
    <name type="common">Gliocladium roseum</name>
    <dbReference type="NCBI Taxonomy" id="29856"/>
    <lineage>
        <taxon>Eukaryota</taxon>
        <taxon>Fungi</taxon>
        <taxon>Dikarya</taxon>
        <taxon>Ascomycota</taxon>
        <taxon>Pezizomycotina</taxon>
        <taxon>Sordariomycetes</taxon>
        <taxon>Hypocreomycetidae</taxon>
        <taxon>Hypocreales</taxon>
        <taxon>Bionectriaceae</taxon>
        <taxon>Clonostachys</taxon>
    </lineage>
</organism>
<evidence type="ECO:0000313" key="2">
    <source>
        <dbReference type="EMBL" id="VUC31106.1"/>
    </source>
</evidence>
<feature type="chain" id="PRO_5045583437" evidence="1">
    <location>
        <begin position="24"/>
        <end position="165"/>
    </location>
</feature>
<protein>
    <submittedName>
        <fullName evidence="2">Uncharacterized protein</fullName>
    </submittedName>
</protein>
<proteinExistence type="predicted"/>
<sequence>MVAIKQIAIAGFAMFGMIQNVAAFAPAETSMDLHARYIDEDLPMEVRAVLEGSHPEVAVLNKRLFVGMALKAGARVLKAGAKAISRHRRDIDDEMVMTVRDIMDDTPVVEFQVRTWDEDLPMEVRDVLDDNHPDLVMVNKRLFVGMALKAGARILKAGAKAISRH</sequence>
<dbReference type="EMBL" id="CABFNS010000829">
    <property type="protein sequence ID" value="VUC31106.1"/>
    <property type="molecule type" value="Genomic_DNA"/>
</dbReference>
<gene>
    <name evidence="2" type="ORF">CLO192961_LOCUS299350</name>
</gene>
<keyword evidence="3" id="KW-1185">Reference proteome</keyword>
<feature type="signal peptide" evidence="1">
    <location>
        <begin position="1"/>
        <end position="23"/>
    </location>
</feature>